<reference evidence="2" key="1">
    <citation type="journal article" date="2020" name="Stud. Mycol.">
        <title>101 Dothideomycetes genomes: a test case for predicting lifestyles and emergence of pathogens.</title>
        <authorList>
            <person name="Haridas S."/>
            <person name="Albert R."/>
            <person name="Binder M."/>
            <person name="Bloem J."/>
            <person name="Labutti K."/>
            <person name="Salamov A."/>
            <person name="Andreopoulos B."/>
            <person name="Baker S."/>
            <person name="Barry K."/>
            <person name="Bills G."/>
            <person name="Bluhm B."/>
            <person name="Cannon C."/>
            <person name="Castanera R."/>
            <person name="Culley D."/>
            <person name="Daum C."/>
            <person name="Ezra D."/>
            <person name="Gonzalez J."/>
            <person name="Henrissat B."/>
            <person name="Kuo A."/>
            <person name="Liang C."/>
            <person name="Lipzen A."/>
            <person name="Lutzoni F."/>
            <person name="Magnuson J."/>
            <person name="Mondo S."/>
            <person name="Nolan M."/>
            <person name="Ohm R."/>
            <person name="Pangilinan J."/>
            <person name="Park H.-J."/>
            <person name="Ramirez L."/>
            <person name="Alfaro M."/>
            <person name="Sun H."/>
            <person name="Tritt A."/>
            <person name="Yoshinaga Y."/>
            <person name="Zwiers L.-H."/>
            <person name="Turgeon B."/>
            <person name="Goodwin S."/>
            <person name="Spatafora J."/>
            <person name="Crous P."/>
            <person name="Grigoriev I."/>
        </authorList>
    </citation>
    <scope>NUCLEOTIDE SEQUENCE</scope>
    <source>
        <strain evidence="2">SCOH1-5</strain>
    </source>
</reference>
<dbReference type="EMBL" id="ML992698">
    <property type="protein sequence ID" value="KAF2207995.1"/>
    <property type="molecule type" value="Genomic_DNA"/>
</dbReference>
<dbReference type="AlphaFoldDB" id="A0A6A6F223"/>
<keyword evidence="3" id="KW-1185">Reference proteome</keyword>
<evidence type="ECO:0000313" key="2">
    <source>
        <dbReference type="EMBL" id="KAF2207995.1"/>
    </source>
</evidence>
<accession>A0A6A6F223</accession>
<feature type="compositionally biased region" description="Low complexity" evidence="1">
    <location>
        <begin position="12"/>
        <end position="23"/>
    </location>
</feature>
<evidence type="ECO:0000313" key="3">
    <source>
        <dbReference type="Proteomes" id="UP000799539"/>
    </source>
</evidence>
<dbReference type="Proteomes" id="UP000799539">
    <property type="component" value="Unassembled WGS sequence"/>
</dbReference>
<sequence>MPERRATMACRSPASLDASSSVSNDKVGVRTITPYRRHSSVPKPTPAATLIAAAVKSARASADVTNTAATTVGHGSCSIILGFVPGNSSISSSSESSLADSVDMIAVLAVPRFLRKKKCPFAKANSYCHCGQVHLPSWNRGAVGQIRNRIIKVTISRHD</sequence>
<name>A0A6A6F223_9PEZI</name>
<proteinExistence type="predicted"/>
<feature type="region of interest" description="Disordered" evidence="1">
    <location>
        <begin position="1"/>
        <end position="23"/>
    </location>
</feature>
<evidence type="ECO:0000256" key="1">
    <source>
        <dbReference type="SAM" id="MobiDB-lite"/>
    </source>
</evidence>
<protein>
    <submittedName>
        <fullName evidence="2">Uncharacterized protein</fullName>
    </submittedName>
</protein>
<gene>
    <name evidence="2" type="ORF">CERZMDRAFT_88081</name>
</gene>
<organism evidence="2 3">
    <name type="scientific">Cercospora zeae-maydis SCOH1-5</name>
    <dbReference type="NCBI Taxonomy" id="717836"/>
    <lineage>
        <taxon>Eukaryota</taxon>
        <taxon>Fungi</taxon>
        <taxon>Dikarya</taxon>
        <taxon>Ascomycota</taxon>
        <taxon>Pezizomycotina</taxon>
        <taxon>Dothideomycetes</taxon>
        <taxon>Dothideomycetidae</taxon>
        <taxon>Mycosphaerellales</taxon>
        <taxon>Mycosphaerellaceae</taxon>
        <taxon>Cercospora</taxon>
    </lineage>
</organism>